<reference evidence="1" key="1">
    <citation type="submission" date="2020-03" db="EMBL/GenBank/DDBJ databases">
        <title>The deep terrestrial virosphere.</title>
        <authorList>
            <person name="Holmfeldt K."/>
            <person name="Nilsson E."/>
            <person name="Simone D."/>
            <person name="Lopez-Fernandez M."/>
            <person name="Wu X."/>
            <person name="de Brujin I."/>
            <person name="Lundin D."/>
            <person name="Andersson A."/>
            <person name="Bertilsson S."/>
            <person name="Dopson M."/>
        </authorList>
    </citation>
    <scope>NUCLEOTIDE SEQUENCE</scope>
    <source>
        <strain evidence="1">MM415B03498</strain>
    </source>
</reference>
<sequence length="86" mass="10272">MCNWSLDSYFNADVICKECEKQEVTIKLTLGFEGHYLETFVVKCEHGEWEYNEENTSSIFGKWNDDDQGECGRHPFEQWMDYIWTS</sequence>
<proteinExistence type="predicted"/>
<evidence type="ECO:0000313" key="1">
    <source>
        <dbReference type="EMBL" id="QJA91025.1"/>
    </source>
</evidence>
<accession>A0A6M3LCX1</accession>
<protein>
    <submittedName>
        <fullName evidence="1">Uncharacterized protein</fullName>
    </submittedName>
</protein>
<dbReference type="EMBL" id="MT142955">
    <property type="protein sequence ID" value="QJA91025.1"/>
    <property type="molecule type" value="Genomic_DNA"/>
</dbReference>
<organism evidence="1">
    <name type="scientific">viral metagenome</name>
    <dbReference type="NCBI Taxonomy" id="1070528"/>
    <lineage>
        <taxon>unclassified sequences</taxon>
        <taxon>metagenomes</taxon>
        <taxon>organismal metagenomes</taxon>
    </lineage>
</organism>
<name>A0A6M3LCX1_9ZZZZ</name>
<gene>
    <name evidence="1" type="ORF">MM415B03498_0004</name>
</gene>
<dbReference type="AlphaFoldDB" id="A0A6M3LCX1"/>